<dbReference type="InterPro" id="IPR017441">
    <property type="entry name" value="Protein_kinase_ATP_BS"/>
</dbReference>
<evidence type="ECO:0000256" key="9">
    <source>
        <dbReference type="PROSITE-ProRule" id="PRU10141"/>
    </source>
</evidence>
<evidence type="ECO:0000256" key="6">
    <source>
        <dbReference type="ARBA" id="ARBA00022840"/>
    </source>
</evidence>
<feature type="compositionally biased region" description="Polar residues" evidence="10">
    <location>
        <begin position="616"/>
        <end position="625"/>
    </location>
</feature>
<name>A0ABR1KK16_9PEZI</name>
<feature type="compositionally biased region" description="Polar residues" evidence="10">
    <location>
        <begin position="132"/>
        <end position="144"/>
    </location>
</feature>
<dbReference type="InterPro" id="IPR008271">
    <property type="entry name" value="Ser/Thr_kinase_AS"/>
</dbReference>
<keyword evidence="13" id="KW-1185">Reference proteome</keyword>
<feature type="region of interest" description="Disordered" evidence="10">
    <location>
        <begin position="616"/>
        <end position="720"/>
    </location>
</feature>
<keyword evidence="6 9" id="KW-0067">ATP-binding</keyword>
<dbReference type="PANTHER" id="PTHR24343:SF137">
    <property type="entry name" value="SERINE_THREONINE-PROTEIN KINASE HRK1"/>
    <property type="match status" value="1"/>
</dbReference>
<accession>A0ABR1KK16</accession>
<keyword evidence="3" id="KW-0808">Transferase</keyword>
<dbReference type="SUPFAM" id="SSF56112">
    <property type="entry name" value="Protein kinase-like (PK-like)"/>
    <property type="match status" value="1"/>
</dbReference>
<keyword evidence="5 12" id="KW-0418">Kinase</keyword>
<feature type="compositionally biased region" description="Basic and acidic residues" evidence="10">
    <location>
        <begin position="321"/>
        <end position="346"/>
    </location>
</feature>
<feature type="compositionally biased region" description="Basic residues" evidence="10">
    <location>
        <begin position="311"/>
        <end position="320"/>
    </location>
</feature>
<dbReference type="Proteomes" id="UP001363622">
    <property type="component" value="Unassembled WGS sequence"/>
</dbReference>
<keyword evidence="2" id="KW-0723">Serine/threonine-protein kinase</keyword>
<feature type="compositionally biased region" description="Low complexity" evidence="10">
    <location>
        <begin position="794"/>
        <end position="803"/>
    </location>
</feature>
<evidence type="ECO:0000256" key="4">
    <source>
        <dbReference type="ARBA" id="ARBA00022741"/>
    </source>
</evidence>
<dbReference type="EMBL" id="JBBPHU010000008">
    <property type="protein sequence ID" value="KAK7514545.1"/>
    <property type="molecule type" value="Genomic_DNA"/>
</dbReference>
<proteinExistence type="predicted"/>
<evidence type="ECO:0000256" key="10">
    <source>
        <dbReference type="SAM" id="MobiDB-lite"/>
    </source>
</evidence>
<organism evidence="12 13">
    <name type="scientific">Phyllosticta citriasiana</name>
    <dbReference type="NCBI Taxonomy" id="595635"/>
    <lineage>
        <taxon>Eukaryota</taxon>
        <taxon>Fungi</taxon>
        <taxon>Dikarya</taxon>
        <taxon>Ascomycota</taxon>
        <taxon>Pezizomycotina</taxon>
        <taxon>Dothideomycetes</taxon>
        <taxon>Dothideomycetes incertae sedis</taxon>
        <taxon>Botryosphaeriales</taxon>
        <taxon>Phyllostictaceae</taxon>
        <taxon>Phyllosticta</taxon>
    </lineage>
</organism>
<feature type="compositionally biased region" description="Low complexity" evidence="10">
    <location>
        <begin position="49"/>
        <end position="63"/>
    </location>
</feature>
<feature type="compositionally biased region" description="Basic and acidic residues" evidence="10">
    <location>
        <begin position="640"/>
        <end position="693"/>
    </location>
</feature>
<feature type="compositionally biased region" description="Basic and acidic residues" evidence="10">
    <location>
        <begin position="245"/>
        <end position="254"/>
    </location>
</feature>
<dbReference type="PANTHER" id="PTHR24343">
    <property type="entry name" value="SERINE/THREONINE KINASE"/>
    <property type="match status" value="1"/>
</dbReference>
<feature type="compositionally biased region" description="Polar residues" evidence="10">
    <location>
        <begin position="209"/>
        <end position="226"/>
    </location>
</feature>
<dbReference type="EC" id="2.7.11.1" evidence="1"/>
<protein>
    <recommendedName>
        <fullName evidence="1">non-specific serine/threonine protein kinase</fullName>
        <ecNumber evidence="1">2.7.11.1</ecNumber>
    </recommendedName>
</protein>
<sequence>MSKLEKGDDAAHQGVRFASHNEEIEPEDALRQVEMLTGEQGKPSDHPGSHSQQDLSSLSRSLQNTKLQPKTLEHFSYEPVSLPASRAPSPSSGSRTPMTYSAVASPRPSPPTSAMHSPPLTPAATQSRDKSTASNRHSQDSSVVTPELSPPHDTPPTSLSTTEEDKKKPLQVAVPAPDHKKAKSTSDTTGITSQPREPPRFTLGPTGDSLPSSKDVSPSASGTSTPGEPAAPASPQPFIKPMHSPRGEIDDPYARSKRPPQKVDRHSLDPRFIFSSRDPRNRSTTSPLPRSRGNGAEAKPADEKRHTLFGSHHHHHHGKKSDHGDSRKEAGEELERKHGSMSELKRFFKIGHKHKDKSRPSSPAGDRKKSGTRTPPSRPGSVAIPFADDHGLEARYGKFGKVLGSGAGGSVRIIKRNTDGVVFAVKQFRARHSYETEKEYTKKLTGEFCIGSTLHHGNIIETMDLVREKDAWFVVMEYAPYDLFAIVMTGKMSREEVACCTLQILNGVTYLHSMGLAHRDLKLDNVVVNEHGIMKIIDFGSAAVFRYPFENDIVLASGIVGSDPYLAPEVYDLQKYDPQPTDIWSIAIIFCCMTLRRFPWKAPRTSDNSFKLFASPPNTNDWPQHTSRKSDVQSSSKSVVDLKEHENGHANKRGIESEPVSRHTSHVDPKDVSEPQEHHKDGEANHANGRDRPATSGHALASAKASGGADTTTAPQVQQTIKGPWRLLRLLPRESRHIIGRMLEIDPKRRATLEEILEDKWVKNTPVCQQLEGGRVVSADNHTHTLEPGNAQTAAAAAAPSKK</sequence>
<evidence type="ECO:0000256" key="3">
    <source>
        <dbReference type="ARBA" id="ARBA00022679"/>
    </source>
</evidence>
<evidence type="ECO:0000256" key="7">
    <source>
        <dbReference type="ARBA" id="ARBA00047899"/>
    </source>
</evidence>
<evidence type="ECO:0000256" key="1">
    <source>
        <dbReference type="ARBA" id="ARBA00012513"/>
    </source>
</evidence>
<evidence type="ECO:0000256" key="5">
    <source>
        <dbReference type="ARBA" id="ARBA00022777"/>
    </source>
</evidence>
<dbReference type="PROSITE" id="PS00108">
    <property type="entry name" value="PROTEIN_KINASE_ST"/>
    <property type="match status" value="1"/>
</dbReference>
<evidence type="ECO:0000256" key="2">
    <source>
        <dbReference type="ARBA" id="ARBA00022527"/>
    </source>
</evidence>
<gene>
    <name evidence="12" type="ORF">IWZ03DRAFT_217996</name>
</gene>
<feature type="compositionally biased region" description="Basic and acidic residues" evidence="10">
    <location>
        <begin position="1"/>
        <end position="11"/>
    </location>
</feature>
<comment type="catalytic activity">
    <reaction evidence="7">
        <text>L-threonyl-[protein] + ATP = O-phospho-L-threonyl-[protein] + ADP + H(+)</text>
        <dbReference type="Rhea" id="RHEA:46608"/>
        <dbReference type="Rhea" id="RHEA-COMP:11060"/>
        <dbReference type="Rhea" id="RHEA-COMP:11605"/>
        <dbReference type="ChEBI" id="CHEBI:15378"/>
        <dbReference type="ChEBI" id="CHEBI:30013"/>
        <dbReference type="ChEBI" id="CHEBI:30616"/>
        <dbReference type="ChEBI" id="CHEBI:61977"/>
        <dbReference type="ChEBI" id="CHEBI:456216"/>
        <dbReference type="EC" id="2.7.11.1"/>
    </reaction>
</comment>
<feature type="compositionally biased region" description="Polar residues" evidence="10">
    <location>
        <begin position="709"/>
        <end position="720"/>
    </location>
</feature>
<dbReference type="InterPro" id="IPR000719">
    <property type="entry name" value="Prot_kinase_dom"/>
</dbReference>
<dbReference type="GO" id="GO:0016301">
    <property type="term" value="F:kinase activity"/>
    <property type="evidence" value="ECO:0007669"/>
    <property type="project" value="UniProtKB-KW"/>
</dbReference>
<comment type="catalytic activity">
    <reaction evidence="8">
        <text>L-seryl-[protein] + ATP = O-phospho-L-seryl-[protein] + ADP + H(+)</text>
        <dbReference type="Rhea" id="RHEA:17989"/>
        <dbReference type="Rhea" id="RHEA-COMP:9863"/>
        <dbReference type="Rhea" id="RHEA-COMP:11604"/>
        <dbReference type="ChEBI" id="CHEBI:15378"/>
        <dbReference type="ChEBI" id="CHEBI:29999"/>
        <dbReference type="ChEBI" id="CHEBI:30616"/>
        <dbReference type="ChEBI" id="CHEBI:83421"/>
        <dbReference type="ChEBI" id="CHEBI:456216"/>
        <dbReference type="EC" id="2.7.11.1"/>
    </reaction>
</comment>
<dbReference type="InterPro" id="IPR011009">
    <property type="entry name" value="Kinase-like_dom_sf"/>
</dbReference>
<evidence type="ECO:0000256" key="8">
    <source>
        <dbReference type="ARBA" id="ARBA00048679"/>
    </source>
</evidence>
<dbReference type="PROSITE" id="PS00107">
    <property type="entry name" value="PROTEIN_KINASE_ATP"/>
    <property type="match status" value="1"/>
</dbReference>
<comment type="caution">
    <text evidence="12">The sequence shown here is derived from an EMBL/GenBank/DDBJ whole genome shotgun (WGS) entry which is preliminary data.</text>
</comment>
<feature type="compositionally biased region" description="Basic residues" evidence="10">
    <location>
        <begin position="347"/>
        <end position="357"/>
    </location>
</feature>
<dbReference type="Pfam" id="PF00069">
    <property type="entry name" value="Pkinase"/>
    <property type="match status" value="1"/>
</dbReference>
<reference evidence="12 13" key="1">
    <citation type="submission" date="2024-04" db="EMBL/GenBank/DDBJ databases">
        <title>Phyllosticta paracitricarpa is synonymous to the EU quarantine fungus P. citricarpa based on phylogenomic analyses.</title>
        <authorList>
            <consortium name="Lawrence Berkeley National Laboratory"/>
            <person name="Van Ingen-Buijs V.A."/>
            <person name="Van Westerhoven A.C."/>
            <person name="Haridas S."/>
            <person name="Skiadas P."/>
            <person name="Martin F."/>
            <person name="Groenewald J.Z."/>
            <person name="Crous P.W."/>
            <person name="Seidl M.F."/>
        </authorList>
    </citation>
    <scope>NUCLEOTIDE SEQUENCE [LARGE SCALE GENOMIC DNA]</scope>
    <source>
        <strain evidence="12 13">CBS 123371</strain>
    </source>
</reference>
<feature type="region of interest" description="Disordered" evidence="10">
    <location>
        <begin position="782"/>
        <end position="803"/>
    </location>
</feature>
<dbReference type="Gene3D" id="1.10.510.10">
    <property type="entry name" value="Transferase(Phosphotransferase) domain 1"/>
    <property type="match status" value="2"/>
</dbReference>
<feature type="compositionally biased region" description="Basic and acidic residues" evidence="10">
    <location>
        <begin position="19"/>
        <end position="31"/>
    </location>
</feature>
<feature type="domain" description="Protein kinase" evidence="11">
    <location>
        <begin position="397"/>
        <end position="762"/>
    </location>
</feature>
<evidence type="ECO:0000313" key="12">
    <source>
        <dbReference type="EMBL" id="KAK7514545.1"/>
    </source>
</evidence>
<evidence type="ECO:0000313" key="13">
    <source>
        <dbReference type="Proteomes" id="UP001363622"/>
    </source>
</evidence>
<feature type="compositionally biased region" description="Low complexity" evidence="10">
    <location>
        <begin position="79"/>
        <end position="97"/>
    </location>
</feature>
<keyword evidence="4 9" id="KW-0547">Nucleotide-binding</keyword>
<dbReference type="SMART" id="SM00220">
    <property type="entry name" value="S_TKc"/>
    <property type="match status" value="1"/>
</dbReference>
<feature type="binding site" evidence="9">
    <location>
        <position position="426"/>
    </location>
    <ligand>
        <name>ATP</name>
        <dbReference type="ChEBI" id="CHEBI:30616"/>
    </ligand>
</feature>
<feature type="region of interest" description="Disordered" evidence="10">
    <location>
        <begin position="1"/>
        <end position="385"/>
    </location>
</feature>
<dbReference type="PROSITE" id="PS50011">
    <property type="entry name" value="PROTEIN_KINASE_DOM"/>
    <property type="match status" value="1"/>
</dbReference>
<feature type="compositionally biased region" description="Polar residues" evidence="10">
    <location>
        <begin position="185"/>
        <end position="195"/>
    </location>
</feature>
<evidence type="ECO:0000259" key="11">
    <source>
        <dbReference type="PROSITE" id="PS50011"/>
    </source>
</evidence>